<dbReference type="KEGG" id="mlb:MLBr02264"/>
<dbReference type="EMBL" id="FM211192">
    <property type="protein sequence ID" value="CAR72362.1"/>
    <property type="molecule type" value="Genomic_DNA"/>
</dbReference>
<protein>
    <submittedName>
        <fullName evidence="1">Uncharacterized protein</fullName>
    </submittedName>
</protein>
<evidence type="ECO:0000313" key="2">
    <source>
        <dbReference type="Proteomes" id="UP000006900"/>
    </source>
</evidence>
<organism evidence="1 2">
    <name type="scientific">Mycobacterium leprae (strain Br4923)</name>
    <dbReference type="NCBI Taxonomy" id="561304"/>
    <lineage>
        <taxon>Bacteria</taxon>
        <taxon>Bacillati</taxon>
        <taxon>Actinomycetota</taxon>
        <taxon>Actinomycetes</taxon>
        <taxon>Mycobacteriales</taxon>
        <taxon>Mycobacteriaceae</taxon>
        <taxon>Mycobacterium</taxon>
    </lineage>
</organism>
<proteinExistence type="predicted"/>
<dbReference type="Proteomes" id="UP000006900">
    <property type="component" value="Chromosome"/>
</dbReference>
<accession>A0A0H3MS43</accession>
<gene>
    <name evidence="1" type="ordered locus">MLBr02264</name>
</gene>
<evidence type="ECO:0000313" key="1">
    <source>
        <dbReference type="EMBL" id="CAR72362.1"/>
    </source>
</evidence>
<dbReference type="HOGENOM" id="CLU_1347669_0_0_11"/>
<sequence length="203" mass="22702">MRKVSDRAAHLPQLAWPSARSTISTATTARTRYELSLLWCWRCQPNRWCHHPRGANIDVQMSSARPIPMRTWVISTQNDGGHQIIDSHGRGARLYTFVDYRLQTVVDTLAAPFLFFLQNVRYRSIGVNYRDLGGDRQLVGLQALEKTSQWTVRRTTIDLAGTLASISRSDTVTTTSAHDAVVTSAQTISCGDLTTNQDGVQEP</sequence>
<name>A0A0H3MS43_MYCLB</name>
<dbReference type="AlphaFoldDB" id="A0A0H3MS43"/>
<reference evidence="1 2" key="1">
    <citation type="journal article" date="2009" name="Nat. Genet.">
        <title>Comparative genomic and phylogeographic analysis of Mycobacterium leprae.</title>
        <authorList>
            <person name="Monot M."/>
            <person name="Honore N."/>
            <person name="Garnier T."/>
            <person name="Zidane N."/>
            <person name="Sherafi D."/>
            <person name="Paniz-Mondolfi A."/>
            <person name="Matsuoka M."/>
            <person name="Taylor G.M."/>
            <person name="Donoghue H.D."/>
            <person name="Bouwman A."/>
            <person name="Mays S."/>
            <person name="Watson C."/>
            <person name="Lockwood D."/>
            <person name="Khamispour A."/>
            <person name="Dowlati Y."/>
            <person name="Jianping S."/>
            <person name="Rea T.H."/>
            <person name="Vera-Cabrera L."/>
            <person name="Stefani M.M."/>
            <person name="Banu S."/>
            <person name="Macdonald M."/>
            <person name="Sapkota B.R."/>
            <person name="Spencer J.S."/>
            <person name="Thomas J."/>
            <person name="Harshman K."/>
            <person name="Singh P."/>
            <person name="Busso P."/>
            <person name="Gattiker A."/>
            <person name="Rougemont J."/>
            <person name="Brennan P.J."/>
            <person name="Cole S.T."/>
        </authorList>
    </citation>
    <scope>NUCLEOTIDE SEQUENCE [LARGE SCALE GENOMIC DNA]</scope>
    <source>
        <strain evidence="2">Br4923</strain>
    </source>
</reference>